<gene>
    <name evidence="2" type="ORF">E5L68_001740</name>
</gene>
<comment type="caution">
    <text evidence="2">The sequence shown here is derived from an EMBL/GenBank/DDBJ whole genome shotgun (WGS) entry which is preliminary data.</text>
</comment>
<evidence type="ECO:0000313" key="3">
    <source>
        <dbReference type="Proteomes" id="UP001517367"/>
    </source>
</evidence>
<accession>A0ABW9JCK8</accession>
<proteinExistence type="predicted"/>
<keyword evidence="3" id="KW-1185">Reference proteome</keyword>
<dbReference type="SMART" id="SM00530">
    <property type="entry name" value="HTH_XRE"/>
    <property type="match status" value="1"/>
</dbReference>
<dbReference type="PROSITE" id="PS50943">
    <property type="entry name" value="HTH_CROC1"/>
    <property type="match status" value="1"/>
</dbReference>
<feature type="domain" description="HTH cro/C1-type" evidence="1">
    <location>
        <begin position="23"/>
        <end position="54"/>
    </location>
</feature>
<protein>
    <submittedName>
        <fullName evidence="2">Helix-turn-helix domain-containing protein</fullName>
    </submittedName>
</protein>
<dbReference type="Pfam" id="PF01381">
    <property type="entry name" value="HTH_3"/>
    <property type="match status" value="1"/>
</dbReference>
<reference evidence="2 3" key="1">
    <citation type="submission" date="2024-12" db="EMBL/GenBank/DDBJ databases">
        <authorList>
            <person name="Hu S."/>
        </authorList>
    </citation>
    <scope>NUCLEOTIDE SEQUENCE [LARGE SCALE GENOMIC DNA]</scope>
    <source>
        <strain evidence="2 3">P-25</strain>
    </source>
</reference>
<dbReference type="Proteomes" id="UP001517367">
    <property type="component" value="Unassembled WGS sequence"/>
</dbReference>
<dbReference type="CDD" id="cd00093">
    <property type="entry name" value="HTH_XRE"/>
    <property type="match status" value="1"/>
</dbReference>
<dbReference type="SUPFAM" id="SSF47413">
    <property type="entry name" value="lambda repressor-like DNA-binding domains"/>
    <property type="match status" value="1"/>
</dbReference>
<dbReference type="RefSeq" id="WP_171046882.1">
    <property type="nucleotide sequence ID" value="NZ_SRMP02000001.1"/>
</dbReference>
<dbReference type="InterPro" id="IPR001387">
    <property type="entry name" value="Cro/C1-type_HTH"/>
</dbReference>
<name>A0ABW9JCK8_9SPHI</name>
<evidence type="ECO:0000313" key="2">
    <source>
        <dbReference type="EMBL" id="MFN0290092.1"/>
    </source>
</evidence>
<organism evidence="2 3">
    <name type="scientific">Pedobacter helvus</name>
    <dbReference type="NCBI Taxonomy" id="2563444"/>
    <lineage>
        <taxon>Bacteria</taxon>
        <taxon>Pseudomonadati</taxon>
        <taxon>Bacteroidota</taxon>
        <taxon>Sphingobacteriia</taxon>
        <taxon>Sphingobacteriales</taxon>
        <taxon>Sphingobacteriaceae</taxon>
        <taxon>Pedobacter</taxon>
    </lineage>
</organism>
<dbReference type="InterPro" id="IPR010982">
    <property type="entry name" value="Lambda_DNA-bd_dom_sf"/>
</dbReference>
<dbReference type="Gene3D" id="1.10.260.40">
    <property type="entry name" value="lambda repressor-like DNA-binding domains"/>
    <property type="match status" value="1"/>
</dbReference>
<evidence type="ECO:0000259" key="1">
    <source>
        <dbReference type="PROSITE" id="PS50943"/>
    </source>
</evidence>
<sequence>MSIRKQIILPKHNQLLEQMGENIKLARKRRKLTTIQVAERADIARSTLYLIEKGDPSVAFGGYFNVLRVLGLQDDILKLGADDELGRKLQDLELLK</sequence>
<dbReference type="EMBL" id="SRMP02000001">
    <property type="protein sequence ID" value="MFN0290092.1"/>
    <property type="molecule type" value="Genomic_DNA"/>
</dbReference>